<accession>B7FMH5</accession>
<protein>
    <submittedName>
        <fullName evidence="1">Uncharacterized protein</fullName>
    </submittedName>
</protein>
<dbReference type="EMBL" id="BT144667">
    <property type="protein sequence ID" value="AFK44461.1"/>
    <property type="molecule type" value="mRNA"/>
</dbReference>
<evidence type="ECO:0000313" key="2">
    <source>
        <dbReference type="EMBL" id="AFK44461.1"/>
    </source>
</evidence>
<evidence type="ECO:0000313" key="1">
    <source>
        <dbReference type="EMBL" id="ACJ85958.1"/>
    </source>
</evidence>
<dbReference type="AlphaFoldDB" id="B7FMH5"/>
<name>B7FMH5_MEDTR</name>
<organism evidence="1">
    <name type="scientific">Medicago truncatula</name>
    <name type="common">Barrel medic</name>
    <name type="synonym">Medicago tribuloides</name>
    <dbReference type="NCBI Taxonomy" id="3880"/>
    <lineage>
        <taxon>Eukaryota</taxon>
        <taxon>Viridiplantae</taxon>
        <taxon>Streptophyta</taxon>
        <taxon>Embryophyta</taxon>
        <taxon>Tracheophyta</taxon>
        <taxon>Spermatophyta</taxon>
        <taxon>Magnoliopsida</taxon>
        <taxon>eudicotyledons</taxon>
        <taxon>Gunneridae</taxon>
        <taxon>Pentapetalae</taxon>
        <taxon>rosids</taxon>
        <taxon>fabids</taxon>
        <taxon>Fabales</taxon>
        <taxon>Fabaceae</taxon>
        <taxon>Papilionoideae</taxon>
        <taxon>50 kb inversion clade</taxon>
        <taxon>NPAAA clade</taxon>
        <taxon>Hologalegina</taxon>
        <taxon>IRL clade</taxon>
        <taxon>Trifolieae</taxon>
        <taxon>Medicago</taxon>
    </lineage>
</organism>
<reference evidence="2" key="2">
    <citation type="submission" date="2012-05" db="EMBL/GenBank/DDBJ databases">
        <authorList>
            <person name="Krishnakumar V."/>
            <person name="Cheung F."/>
            <person name="Xiao Y."/>
            <person name="Chan A."/>
            <person name="Moskal W.A."/>
            <person name="Town C.D."/>
        </authorList>
    </citation>
    <scope>NUCLEOTIDE SEQUENCE</scope>
</reference>
<sequence>MEHALQGVVYHRDQNCAIELAGLVAEDVTVCHLALLATKKSVLVMPARLPVVANPSALRNKNYLNWNLDFHIDHKYPNRYHACMTINKYSLVIVKTKQKILWFPSALSIPVELSNVNLKS</sequence>
<proteinExistence type="evidence at transcript level"/>
<reference evidence="1" key="1">
    <citation type="submission" date="2008-12" db="EMBL/GenBank/DDBJ databases">
        <title>Medicago truncatula full length cdna cloning project.</title>
        <authorList>
            <person name="Moskal W."/>
            <person name="Chan A."/>
            <person name="Cheung F."/>
            <person name="Xiao Y."/>
            <person name="Town C.D."/>
        </authorList>
    </citation>
    <scope>NUCLEOTIDE SEQUENCE</scope>
</reference>
<dbReference type="EMBL" id="BT053298">
    <property type="protein sequence ID" value="ACJ85958.1"/>
    <property type="molecule type" value="mRNA"/>
</dbReference>